<dbReference type="EMBL" id="GBRH01281941">
    <property type="protein sequence ID" value="JAD15954.1"/>
    <property type="molecule type" value="Transcribed_RNA"/>
</dbReference>
<organism evidence="1">
    <name type="scientific">Arundo donax</name>
    <name type="common">Giant reed</name>
    <name type="synonym">Donax arundinaceus</name>
    <dbReference type="NCBI Taxonomy" id="35708"/>
    <lineage>
        <taxon>Eukaryota</taxon>
        <taxon>Viridiplantae</taxon>
        <taxon>Streptophyta</taxon>
        <taxon>Embryophyta</taxon>
        <taxon>Tracheophyta</taxon>
        <taxon>Spermatophyta</taxon>
        <taxon>Magnoliopsida</taxon>
        <taxon>Liliopsida</taxon>
        <taxon>Poales</taxon>
        <taxon>Poaceae</taxon>
        <taxon>PACMAD clade</taxon>
        <taxon>Arundinoideae</taxon>
        <taxon>Arundineae</taxon>
        <taxon>Arundo</taxon>
    </lineage>
</organism>
<sequence>MLSTNDGYLLGQWYPEQQMAHQYPSPFSLSTQADLRALSSLNSFSMDQFLETLPGDPQFGAPIFSELPDDILGSMTKLPSYRSRWVKLSALVKWKAMLRASKRARLML</sequence>
<protein>
    <submittedName>
        <fullName evidence="1">Uncharacterized protein</fullName>
    </submittedName>
</protein>
<accession>A0A0A8XQ31</accession>
<proteinExistence type="predicted"/>
<name>A0A0A8XQ31_ARUDO</name>
<reference evidence="1" key="1">
    <citation type="submission" date="2014-09" db="EMBL/GenBank/DDBJ databases">
        <authorList>
            <person name="Magalhaes I.L.F."/>
            <person name="Oliveira U."/>
            <person name="Santos F.R."/>
            <person name="Vidigal T.H.D.A."/>
            <person name="Brescovit A.D."/>
            <person name="Santos A.J."/>
        </authorList>
    </citation>
    <scope>NUCLEOTIDE SEQUENCE</scope>
    <source>
        <tissue evidence="1">Shoot tissue taken approximately 20 cm above the soil surface</tissue>
    </source>
</reference>
<evidence type="ECO:0000313" key="1">
    <source>
        <dbReference type="EMBL" id="JAD15954.1"/>
    </source>
</evidence>
<reference evidence="1" key="2">
    <citation type="journal article" date="2015" name="Data Brief">
        <title>Shoot transcriptome of the giant reed, Arundo donax.</title>
        <authorList>
            <person name="Barrero R.A."/>
            <person name="Guerrero F.D."/>
            <person name="Moolhuijzen P."/>
            <person name="Goolsby J.A."/>
            <person name="Tidwell J."/>
            <person name="Bellgard S.E."/>
            <person name="Bellgard M.I."/>
        </authorList>
    </citation>
    <scope>NUCLEOTIDE SEQUENCE</scope>
    <source>
        <tissue evidence="1">Shoot tissue taken approximately 20 cm above the soil surface</tissue>
    </source>
</reference>
<dbReference type="AlphaFoldDB" id="A0A0A8XQ31"/>